<organism evidence="1 2">
    <name type="scientific">Paraglomus brasilianum</name>
    <dbReference type="NCBI Taxonomy" id="144538"/>
    <lineage>
        <taxon>Eukaryota</taxon>
        <taxon>Fungi</taxon>
        <taxon>Fungi incertae sedis</taxon>
        <taxon>Mucoromycota</taxon>
        <taxon>Glomeromycotina</taxon>
        <taxon>Glomeromycetes</taxon>
        <taxon>Paraglomerales</taxon>
        <taxon>Paraglomeraceae</taxon>
        <taxon>Paraglomus</taxon>
    </lineage>
</organism>
<sequence length="80" mass="8514">MVSPSVTVIIITSSTFIGHCCPIDVVVANGQEPGQTGAPTVFMGHISHNGNEGDIWDVRKIFNREVQSPGCEMEGVQTGE</sequence>
<comment type="caution">
    <text evidence="1">The sequence shown here is derived from an EMBL/GenBank/DDBJ whole genome shotgun (WGS) entry which is preliminary data.</text>
</comment>
<reference evidence="1" key="1">
    <citation type="submission" date="2021-06" db="EMBL/GenBank/DDBJ databases">
        <authorList>
            <person name="Kallberg Y."/>
            <person name="Tangrot J."/>
            <person name="Rosling A."/>
        </authorList>
    </citation>
    <scope>NUCLEOTIDE SEQUENCE</scope>
    <source>
        <strain evidence="1">BR232B</strain>
    </source>
</reference>
<keyword evidence="2" id="KW-1185">Reference proteome</keyword>
<dbReference type="Proteomes" id="UP000789739">
    <property type="component" value="Unassembled WGS sequence"/>
</dbReference>
<dbReference type="EMBL" id="CAJVPI010001213">
    <property type="protein sequence ID" value="CAG8600999.1"/>
    <property type="molecule type" value="Genomic_DNA"/>
</dbReference>
<proteinExistence type="predicted"/>
<accession>A0A9N9CJA5</accession>
<gene>
    <name evidence="1" type="ORF">PBRASI_LOCUS7641</name>
</gene>
<name>A0A9N9CJA5_9GLOM</name>
<dbReference type="AlphaFoldDB" id="A0A9N9CJA5"/>
<evidence type="ECO:0000313" key="1">
    <source>
        <dbReference type="EMBL" id="CAG8600999.1"/>
    </source>
</evidence>
<protein>
    <submittedName>
        <fullName evidence="1">160_t:CDS:1</fullName>
    </submittedName>
</protein>
<evidence type="ECO:0000313" key="2">
    <source>
        <dbReference type="Proteomes" id="UP000789739"/>
    </source>
</evidence>